<evidence type="ECO:0000313" key="2">
    <source>
        <dbReference type="Proteomes" id="UP000011083"/>
    </source>
</evidence>
<dbReference type="STRING" id="1257118.L8GQ81"/>
<dbReference type="Proteomes" id="UP000011083">
    <property type="component" value="Unassembled WGS sequence"/>
</dbReference>
<keyword evidence="2" id="KW-1185">Reference proteome</keyword>
<dbReference type="EMBL" id="KB008044">
    <property type="protein sequence ID" value="ELR14813.1"/>
    <property type="molecule type" value="Genomic_DNA"/>
</dbReference>
<organism evidence="1 2">
    <name type="scientific">Acanthamoeba castellanii (strain ATCC 30010 / Neff)</name>
    <dbReference type="NCBI Taxonomy" id="1257118"/>
    <lineage>
        <taxon>Eukaryota</taxon>
        <taxon>Amoebozoa</taxon>
        <taxon>Discosea</taxon>
        <taxon>Longamoebia</taxon>
        <taxon>Centramoebida</taxon>
        <taxon>Acanthamoebidae</taxon>
        <taxon>Acanthamoeba</taxon>
    </lineage>
</organism>
<name>L8GQ81_ACACF</name>
<protein>
    <submittedName>
        <fullName evidence="1">Uncharacterized protein</fullName>
    </submittedName>
</protein>
<dbReference type="AlphaFoldDB" id="L8GQ81"/>
<sequence length="88" mass="10920">MERESQKTVQEYFLLVEKSQQLFAGLRDLPQFGRHWQPYFQKTFEIYTKLWRYQQQHRAVLENKDIYGLKRWEIGEIASKIGQLYYHY</sequence>
<dbReference type="RefSeq" id="XP_004336826.1">
    <property type="nucleotide sequence ID" value="XM_004336778.1"/>
</dbReference>
<accession>L8GQ81</accession>
<proteinExistence type="predicted"/>
<dbReference type="GeneID" id="14915359"/>
<dbReference type="GO" id="GO:0006351">
    <property type="term" value="P:DNA-templated transcription"/>
    <property type="evidence" value="ECO:0007669"/>
    <property type="project" value="InterPro"/>
</dbReference>
<dbReference type="GO" id="GO:0003714">
    <property type="term" value="F:transcription corepressor activity"/>
    <property type="evidence" value="ECO:0007669"/>
    <property type="project" value="InterPro"/>
</dbReference>
<dbReference type="OrthoDB" id="525027at2759"/>
<dbReference type="KEGG" id="acan:ACA1_392570"/>
<dbReference type="PANTHER" id="PTHR21243">
    <property type="entry name" value="PROTEIN SCAI"/>
    <property type="match status" value="1"/>
</dbReference>
<dbReference type="Pfam" id="PF12070">
    <property type="entry name" value="SCAI"/>
    <property type="match status" value="1"/>
</dbReference>
<dbReference type="InterPro" id="IPR022709">
    <property type="entry name" value="SCAI"/>
</dbReference>
<reference evidence="1 2" key="1">
    <citation type="journal article" date="2013" name="Genome Biol.">
        <title>Genome of Acanthamoeba castellanii highlights extensive lateral gene transfer and early evolution of tyrosine kinase signaling.</title>
        <authorList>
            <person name="Clarke M."/>
            <person name="Lohan A.J."/>
            <person name="Liu B."/>
            <person name="Lagkouvardos I."/>
            <person name="Roy S."/>
            <person name="Zafar N."/>
            <person name="Bertelli C."/>
            <person name="Schilde C."/>
            <person name="Kianianmomeni A."/>
            <person name="Burglin T.R."/>
            <person name="Frech C."/>
            <person name="Turcotte B."/>
            <person name="Kopec K.O."/>
            <person name="Synnott J.M."/>
            <person name="Choo C."/>
            <person name="Paponov I."/>
            <person name="Finkler A."/>
            <person name="Soon Heng Tan C."/>
            <person name="Hutchins A.P."/>
            <person name="Weinmeier T."/>
            <person name="Rattei T."/>
            <person name="Chu J.S."/>
            <person name="Gimenez G."/>
            <person name="Irimia M."/>
            <person name="Rigden D.J."/>
            <person name="Fitzpatrick D.A."/>
            <person name="Lorenzo-Morales J."/>
            <person name="Bateman A."/>
            <person name="Chiu C.H."/>
            <person name="Tang P."/>
            <person name="Hegemann P."/>
            <person name="Fromm H."/>
            <person name="Raoult D."/>
            <person name="Greub G."/>
            <person name="Miranda-Saavedra D."/>
            <person name="Chen N."/>
            <person name="Nash P."/>
            <person name="Ginger M.L."/>
            <person name="Horn M."/>
            <person name="Schaap P."/>
            <person name="Caler L."/>
            <person name="Loftus B."/>
        </authorList>
    </citation>
    <scope>NUCLEOTIDE SEQUENCE [LARGE SCALE GENOMIC DNA]</scope>
    <source>
        <strain evidence="1 2">Neff</strain>
    </source>
</reference>
<evidence type="ECO:0000313" key="1">
    <source>
        <dbReference type="EMBL" id="ELR14813.1"/>
    </source>
</evidence>
<gene>
    <name evidence="1" type="ORF">ACA1_392570</name>
</gene>
<dbReference type="VEuPathDB" id="AmoebaDB:ACA1_392570"/>